<dbReference type="Pfam" id="PF00440">
    <property type="entry name" value="TetR_N"/>
    <property type="match status" value="1"/>
</dbReference>
<dbReference type="Proteomes" id="UP001165283">
    <property type="component" value="Unassembled WGS sequence"/>
</dbReference>
<sequence>MPPPNEPRRRALADAAIALLAAAGVHGVTHRSVERAAGLPPGTSSNYFRDREALLVAAAERVVDLHHRDLDAAAATAAPPTAPTAQRVADLLTDSLLLAATTHRDRYLAVFELRLEARRRPALAAALDRLVDGSRGVVARHHAELDLAIPRDRIPELLVLYGGALFTLVTAPEAAVTSDAARTAAEALTRVALATAPT</sequence>
<dbReference type="InterPro" id="IPR009057">
    <property type="entry name" value="Homeodomain-like_sf"/>
</dbReference>
<reference evidence="4" key="1">
    <citation type="submission" date="2021-04" db="EMBL/GenBank/DDBJ databases">
        <title>Pseudonocardia sp. nov., isolated from sandy soil of mangrove forest.</title>
        <authorList>
            <person name="Zan Z."/>
            <person name="Huang R."/>
            <person name="Liu W."/>
        </authorList>
    </citation>
    <scope>NUCLEOTIDE SEQUENCE</scope>
    <source>
        <strain evidence="4">S2-4</strain>
    </source>
</reference>
<evidence type="ECO:0000256" key="2">
    <source>
        <dbReference type="PROSITE-ProRule" id="PRU00335"/>
    </source>
</evidence>
<organism evidence="4 5">
    <name type="scientific">Pseudonocardia humida</name>
    <dbReference type="NCBI Taxonomy" id="2800819"/>
    <lineage>
        <taxon>Bacteria</taxon>
        <taxon>Bacillati</taxon>
        <taxon>Actinomycetota</taxon>
        <taxon>Actinomycetes</taxon>
        <taxon>Pseudonocardiales</taxon>
        <taxon>Pseudonocardiaceae</taxon>
        <taxon>Pseudonocardia</taxon>
    </lineage>
</organism>
<dbReference type="SUPFAM" id="SSF46689">
    <property type="entry name" value="Homeodomain-like"/>
    <property type="match status" value="1"/>
</dbReference>
<evidence type="ECO:0000313" key="4">
    <source>
        <dbReference type="EMBL" id="MCO1653670.1"/>
    </source>
</evidence>
<evidence type="ECO:0000256" key="1">
    <source>
        <dbReference type="ARBA" id="ARBA00023125"/>
    </source>
</evidence>
<dbReference type="RefSeq" id="WP_252435258.1">
    <property type="nucleotide sequence ID" value="NZ_JAGSOV010000005.1"/>
</dbReference>
<evidence type="ECO:0000259" key="3">
    <source>
        <dbReference type="PROSITE" id="PS50977"/>
    </source>
</evidence>
<dbReference type="InterPro" id="IPR001647">
    <property type="entry name" value="HTH_TetR"/>
</dbReference>
<protein>
    <submittedName>
        <fullName evidence="4">TetR family transcriptional regulator</fullName>
    </submittedName>
</protein>
<name>A0ABT0ZSH1_9PSEU</name>
<dbReference type="Pfam" id="PF17940">
    <property type="entry name" value="TetR_C_31"/>
    <property type="match status" value="1"/>
</dbReference>
<proteinExistence type="predicted"/>
<dbReference type="EMBL" id="JAGSOV010000005">
    <property type="protein sequence ID" value="MCO1653670.1"/>
    <property type="molecule type" value="Genomic_DNA"/>
</dbReference>
<feature type="DNA-binding region" description="H-T-H motif" evidence="2">
    <location>
        <begin position="29"/>
        <end position="48"/>
    </location>
</feature>
<dbReference type="InterPro" id="IPR041583">
    <property type="entry name" value="TetR_C_31"/>
</dbReference>
<feature type="domain" description="HTH tetR-type" evidence="3">
    <location>
        <begin position="6"/>
        <end position="66"/>
    </location>
</feature>
<gene>
    <name evidence="4" type="ORF">KDL28_01235</name>
</gene>
<keyword evidence="5" id="KW-1185">Reference proteome</keyword>
<dbReference type="Gene3D" id="1.10.357.10">
    <property type="entry name" value="Tetracycline Repressor, domain 2"/>
    <property type="match status" value="1"/>
</dbReference>
<comment type="caution">
    <text evidence="4">The sequence shown here is derived from an EMBL/GenBank/DDBJ whole genome shotgun (WGS) entry which is preliminary data.</text>
</comment>
<accession>A0ABT0ZSH1</accession>
<evidence type="ECO:0000313" key="5">
    <source>
        <dbReference type="Proteomes" id="UP001165283"/>
    </source>
</evidence>
<dbReference type="PROSITE" id="PS50977">
    <property type="entry name" value="HTH_TETR_2"/>
    <property type="match status" value="1"/>
</dbReference>
<keyword evidence="1 2" id="KW-0238">DNA-binding</keyword>